<accession>A0A4R8UYK3</accession>
<gene>
    <name evidence="2" type="ORF">E3O06_07045</name>
</gene>
<proteinExistence type="predicted"/>
<dbReference type="Pfam" id="PF13704">
    <property type="entry name" value="Glyco_tranf_2_4"/>
    <property type="match status" value="1"/>
</dbReference>
<dbReference type="SUPFAM" id="SSF53448">
    <property type="entry name" value="Nucleotide-diphospho-sugar transferases"/>
    <property type="match status" value="1"/>
</dbReference>
<feature type="region of interest" description="Disordered" evidence="1">
    <location>
        <begin position="320"/>
        <end position="342"/>
    </location>
</feature>
<dbReference type="Proteomes" id="UP000298173">
    <property type="component" value="Unassembled WGS sequence"/>
</dbReference>
<protein>
    <submittedName>
        <fullName evidence="2">Glycosyltransferase</fullName>
    </submittedName>
</protein>
<dbReference type="CDD" id="cd00761">
    <property type="entry name" value="Glyco_tranf_GTA_type"/>
    <property type="match status" value="1"/>
</dbReference>
<keyword evidence="3" id="KW-1185">Reference proteome</keyword>
<dbReference type="EMBL" id="SOEY01000012">
    <property type="protein sequence ID" value="TFB74360.1"/>
    <property type="molecule type" value="Genomic_DNA"/>
</dbReference>
<dbReference type="Gene3D" id="3.90.550.10">
    <property type="entry name" value="Spore Coat Polysaccharide Biosynthesis Protein SpsA, Chain A"/>
    <property type="match status" value="1"/>
</dbReference>
<reference evidence="2 3" key="1">
    <citation type="submission" date="2019-03" db="EMBL/GenBank/DDBJ databases">
        <title>Genomics of glacier-inhabiting Cryobacterium strains.</title>
        <authorList>
            <person name="Liu Q."/>
            <person name="Xin Y.-H."/>
        </authorList>
    </citation>
    <scope>NUCLEOTIDE SEQUENCE [LARGE SCALE GENOMIC DNA]</scope>
    <source>
        <strain evidence="2 3">HLT2-23</strain>
    </source>
</reference>
<dbReference type="OrthoDB" id="565316at2"/>
<evidence type="ECO:0000313" key="3">
    <source>
        <dbReference type="Proteomes" id="UP000298173"/>
    </source>
</evidence>
<dbReference type="InterPro" id="IPR029044">
    <property type="entry name" value="Nucleotide-diphossugar_trans"/>
</dbReference>
<sequence>MTLMVRDEADIITPMIEHHLNQGVDIIIVTDNGSVDGTTEILEEFARGGLLELRHDPVHRKQQGVVVSEMAREASRRFDADWVFNADADEFWMPVSPHLTLHQAFSQIDRGIQSFTVEVVDMTGPPALTGTGFQRLVYRDLRSTEKLNAIGLHAHSTSDAAHIGDPDVTVVQGNHAVSLESRGGPPSDLAIEVLHFPWRSWVQFSRKVDNAGSSYLKSPDLNPSANHHGMRDYGRLQDDTLYPSYLYRHPSADALANGLLSGDFLLDRRLADTLHSPVPDHLPEPNQRDWTLGKAFAALEFKIVGLERVNCEKSQQIDEKSREIDEKSHQIDEKSHQIDEKSREIDDLAAQHLAVQTELAAEKEGSLREREVLEAMQHRKIVRATDKISEHVKRFGSRKPG</sequence>
<dbReference type="GO" id="GO:0016740">
    <property type="term" value="F:transferase activity"/>
    <property type="evidence" value="ECO:0007669"/>
    <property type="project" value="UniProtKB-KW"/>
</dbReference>
<keyword evidence="2" id="KW-0808">Transferase</keyword>
<name>A0A4R8UYK3_9MICO</name>
<evidence type="ECO:0000256" key="1">
    <source>
        <dbReference type="SAM" id="MobiDB-lite"/>
    </source>
</evidence>
<evidence type="ECO:0000313" key="2">
    <source>
        <dbReference type="EMBL" id="TFB74360.1"/>
    </source>
</evidence>
<comment type="caution">
    <text evidence="2">The sequence shown here is derived from an EMBL/GenBank/DDBJ whole genome shotgun (WGS) entry which is preliminary data.</text>
</comment>
<dbReference type="AlphaFoldDB" id="A0A4R8UYK3"/>
<organism evidence="2 3">
    <name type="scientific">Cryobacterium glaciale</name>
    <dbReference type="NCBI Taxonomy" id="1259145"/>
    <lineage>
        <taxon>Bacteria</taxon>
        <taxon>Bacillati</taxon>
        <taxon>Actinomycetota</taxon>
        <taxon>Actinomycetes</taxon>
        <taxon>Micrococcales</taxon>
        <taxon>Microbacteriaceae</taxon>
        <taxon>Cryobacterium</taxon>
    </lineage>
</organism>